<sequence>MTITDCARLPLATVSFECGFTASWLDLDAFHPSIQQSIFLQARATLSRFSWCLLLLLLISSVFKVNGQFFPGRPEGSGILIGVNLGVRDITAVAIGDSESTPWIRAKVAGSPAYQEYMKTFDRPAVEKERQRMWAVGNSTSFYGADLLQGREHREIARWVGPDTLYDAPPADQNNTEAVDVLKTALRQIVAAASGADRLPVLIGGISVPQYFNEPARYALRHASHELGAGLVQHWQIQTAITNIARTYRADGKGPICSEDSFDEWFSGPEKDMVVFVEHSGGDVDIKVTTLSFHRGRIAWESAGLLENDVKNKTNAHRLHIVKKGLPALEYFDDGCLAGRLDWDLASSVFIITDDPSQAVDYPAIAEIVEEYRGHNGLGLNGKVRWDVDSEYAGAVGAACMARHVQQKPEVLSSAYGFFVRRPLQETFQLGADGKLHEVGWTGWAESDAYELALLEDPFHYPPRNKGLNRRSLLDSRGTWWGHY</sequence>
<dbReference type="EMBL" id="JAPDRK010000004">
    <property type="protein sequence ID" value="KAJ9613094.1"/>
    <property type="molecule type" value="Genomic_DNA"/>
</dbReference>
<keyword evidence="2" id="KW-1185">Reference proteome</keyword>
<organism evidence="1 2">
    <name type="scientific">Cladophialophora chaetospira</name>
    <dbReference type="NCBI Taxonomy" id="386627"/>
    <lineage>
        <taxon>Eukaryota</taxon>
        <taxon>Fungi</taxon>
        <taxon>Dikarya</taxon>
        <taxon>Ascomycota</taxon>
        <taxon>Pezizomycotina</taxon>
        <taxon>Eurotiomycetes</taxon>
        <taxon>Chaetothyriomycetidae</taxon>
        <taxon>Chaetothyriales</taxon>
        <taxon>Herpotrichiellaceae</taxon>
        <taxon>Cladophialophora</taxon>
    </lineage>
</organism>
<evidence type="ECO:0000313" key="2">
    <source>
        <dbReference type="Proteomes" id="UP001172673"/>
    </source>
</evidence>
<dbReference type="Proteomes" id="UP001172673">
    <property type="component" value="Unassembled WGS sequence"/>
</dbReference>
<reference evidence="1" key="1">
    <citation type="submission" date="2022-10" db="EMBL/GenBank/DDBJ databases">
        <title>Culturing micro-colonial fungi from biological soil crusts in the Mojave desert and describing Neophaeococcomyces mojavensis, and introducing the new genera and species Taxawa tesnikishii.</title>
        <authorList>
            <person name="Kurbessoian T."/>
            <person name="Stajich J.E."/>
        </authorList>
    </citation>
    <scope>NUCLEOTIDE SEQUENCE</scope>
    <source>
        <strain evidence="1">TK_41</strain>
    </source>
</reference>
<protein>
    <submittedName>
        <fullName evidence="1">Uncharacterized protein</fullName>
    </submittedName>
</protein>
<name>A0AA38XGN8_9EURO</name>
<comment type="caution">
    <text evidence="1">The sequence shown here is derived from an EMBL/GenBank/DDBJ whole genome shotgun (WGS) entry which is preliminary data.</text>
</comment>
<accession>A0AA38XGN8</accession>
<proteinExistence type="predicted"/>
<dbReference type="AlphaFoldDB" id="A0AA38XGN8"/>
<evidence type="ECO:0000313" key="1">
    <source>
        <dbReference type="EMBL" id="KAJ9613094.1"/>
    </source>
</evidence>
<gene>
    <name evidence="1" type="ORF">H2200_003035</name>
</gene>